<evidence type="ECO:0000313" key="3">
    <source>
        <dbReference type="Proteomes" id="UP000014062"/>
    </source>
</evidence>
<dbReference type="Proteomes" id="UP000014062">
    <property type="component" value="Chromosome"/>
</dbReference>
<protein>
    <submittedName>
        <fullName evidence="2">Uncharacterized protein</fullName>
    </submittedName>
</protein>
<evidence type="ECO:0000256" key="1">
    <source>
        <dbReference type="SAM" id="MobiDB-lite"/>
    </source>
</evidence>
<name>A0A7U9DYU1_STRLI</name>
<dbReference type="EMBL" id="CM001889">
    <property type="protein sequence ID" value="EOY52677.1"/>
    <property type="molecule type" value="Genomic_DNA"/>
</dbReference>
<proteinExistence type="predicted"/>
<gene>
    <name evidence="2" type="ORF">SLI_7979</name>
</gene>
<sequence length="110" mass="12580">MCFNPSAGHTDVPYEVMRWFMHQVDEEIRSSRAWMRLRPELVETVYQLRQEHMGVIDDDDFPQVLADVRTTVPEEDLPAVLEAAFGRNPDGTTMNHPQTPQPVGDQGDTL</sequence>
<accession>A0A7U9DYU1</accession>
<reference evidence="3" key="1">
    <citation type="journal article" date="2013" name="Genome Biol. Evol.">
        <title>The genome sequence of Streptomyces lividans 66 reveals a novel tRNA-dependent peptide biosynthetic system within a metal-related genomic island.</title>
        <authorList>
            <person name="Cruz-Morales P."/>
            <person name="Vijgenboom E."/>
            <person name="Iruegas-Bocardo F."/>
            <person name="Girard G."/>
            <person name="Yanez-Guerra L.A."/>
            <person name="Ramos-Aboites H.E."/>
            <person name="Pernodet J.L."/>
            <person name="Anne J."/>
            <person name="van Wezel G.P."/>
            <person name="Barona-Gomez F."/>
        </authorList>
    </citation>
    <scope>NUCLEOTIDE SEQUENCE [LARGE SCALE GENOMIC DNA]</scope>
    <source>
        <strain evidence="3">1326</strain>
    </source>
</reference>
<organism evidence="2 3">
    <name type="scientific">Streptomyces lividans 1326</name>
    <dbReference type="NCBI Taxonomy" id="1200984"/>
    <lineage>
        <taxon>Bacteria</taxon>
        <taxon>Bacillati</taxon>
        <taxon>Actinomycetota</taxon>
        <taxon>Actinomycetes</taxon>
        <taxon>Kitasatosporales</taxon>
        <taxon>Streptomycetaceae</taxon>
        <taxon>Streptomyces</taxon>
    </lineage>
</organism>
<dbReference type="AlphaFoldDB" id="A0A7U9DYU1"/>
<feature type="region of interest" description="Disordered" evidence="1">
    <location>
        <begin position="85"/>
        <end position="110"/>
    </location>
</feature>
<evidence type="ECO:0000313" key="2">
    <source>
        <dbReference type="EMBL" id="EOY52677.1"/>
    </source>
</evidence>